<dbReference type="AlphaFoldDB" id="A0A0U5BUD7"/>
<dbReference type="EMBL" id="JAABFR010002228">
    <property type="protein sequence ID" value="MBD4339484.1"/>
    <property type="molecule type" value="Genomic_DNA"/>
</dbReference>
<sequence>MTMKNKPKVGEFYVLSSDVRGGGPGHGVVFENEKELRPAGQGIIRPSSGGFPPLSEKPRLRYEKRQGRMPEDLQGGFSGYWLTSEPLKQILESVDPDGFAFVPCEFVMEDGSQGPPYFLCDVVRTLDALDEAASTLKILTEGYPAGKHYSLAGGASLAFIQDVVGTAHVFRTPYNSRLIVCDRVLRDALLEGGFGKAPRSRGVWLEDAAKY</sequence>
<dbReference type="KEGG" id="xcr:J163_02396"/>
<dbReference type="KEGG" id="xcw:J162_02401"/>
<dbReference type="KEGG" id="xcu:J159_02400"/>
<feature type="domain" description="Immunity MXAN-0049 protein" evidence="1">
    <location>
        <begin position="11"/>
        <end position="209"/>
    </location>
</feature>
<dbReference type="Proteomes" id="UP000653002">
    <property type="component" value="Unassembled WGS sequence"/>
</dbReference>
<dbReference type="Pfam" id="PF07791">
    <property type="entry name" value="Imm11"/>
    <property type="match status" value="1"/>
</dbReference>
<dbReference type="PATRIC" id="fig|434928.28.peg.2460"/>
<dbReference type="Proteomes" id="UP000052230">
    <property type="component" value="Unassembled WGS sequence"/>
</dbReference>
<evidence type="ECO:0000313" key="4">
    <source>
        <dbReference type="Proteomes" id="UP000052230"/>
    </source>
</evidence>
<dbReference type="KEGG" id="xcm:J164_02398"/>
<dbReference type="RefSeq" id="WP_011051453.1">
    <property type="nucleotide sequence ID" value="NZ_CAVLHM010000041.1"/>
</dbReference>
<accession>A0A0U5BUD7</accession>
<evidence type="ECO:0000259" key="1">
    <source>
        <dbReference type="Pfam" id="PF07791"/>
    </source>
</evidence>
<dbReference type="KEGG" id="xcf:J172_02403"/>
<comment type="caution">
    <text evidence="2">The sequence shown here is derived from an EMBL/GenBank/DDBJ whole genome shotgun (WGS) entry which is preliminary data.</text>
</comment>
<evidence type="ECO:0000313" key="2">
    <source>
        <dbReference type="EMBL" id="CEG16608.1"/>
    </source>
</evidence>
<dbReference type="InterPro" id="IPR012433">
    <property type="entry name" value="Imm11"/>
</dbReference>
<reference evidence="3" key="2">
    <citation type="submission" date="2020-01" db="EMBL/GenBank/DDBJ databases">
        <authorList>
            <person name="Richard D."/>
        </authorList>
    </citation>
    <scope>NUCLEOTIDE SEQUENCE</scope>
    <source>
        <strain evidence="3">JP541</strain>
    </source>
</reference>
<dbReference type="KEGG" id="xcn:J169_02409"/>
<evidence type="ECO:0000313" key="3">
    <source>
        <dbReference type="EMBL" id="MBD4339484.1"/>
    </source>
</evidence>
<protein>
    <submittedName>
        <fullName evidence="3">DUF1629 domain-containing protein</fullName>
    </submittedName>
</protein>
<reference evidence="2 4" key="1">
    <citation type="submission" date="2014-09" db="EMBL/GenBank/DDBJ databases">
        <authorList>
            <person name="Regsiter A."/>
        </authorList>
    </citation>
    <scope>NUCLEOTIDE SEQUENCE [LARGE SCALE GENOMIC DNA]</scope>
</reference>
<gene>
    <name evidence="3" type="ORF">GUH15_26250</name>
    <name evidence="2" type="ORF">XAC3562_450027</name>
</gene>
<keyword evidence="4" id="KW-1185">Reference proteome</keyword>
<organism evidence="2 4">
    <name type="scientific">Xanthomonas citri pv. citri</name>
    <dbReference type="NCBI Taxonomy" id="611301"/>
    <lineage>
        <taxon>Bacteria</taxon>
        <taxon>Pseudomonadati</taxon>
        <taxon>Pseudomonadota</taxon>
        <taxon>Gammaproteobacteria</taxon>
        <taxon>Lysobacterales</taxon>
        <taxon>Lysobacteraceae</taxon>
        <taxon>Xanthomonas</taxon>
    </lineage>
</organism>
<proteinExistence type="predicted"/>
<dbReference type="EMBL" id="CCXZ01000139">
    <property type="protein sequence ID" value="CEG16608.1"/>
    <property type="molecule type" value="Genomic_DNA"/>
</dbReference>
<dbReference type="GeneID" id="66911362"/>
<dbReference type="OMA" id="EGYPAGK"/>
<name>A0A0U5BUD7_XANCI</name>